<sequence length="95" mass="10472">MCDLPVLRMLRPCNNKDASYCLTGQCVYRPGHNTPSCKCDDSHSGPRCGLLNQKTTLSPPITTEELTGICVGMTLLLSCLTSFPWCQKTYGFPKL</sequence>
<keyword evidence="1" id="KW-1015">Disulfide bond</keyword>
<dbReference type="Bgee" id="ENSELUG00000028495">
    <property type="expression patterns" value="Expressed in nose and 7 other cell types or tissues"/>
</dbReference>
<dbReference type="AlphaFoldDB" id="A0A6Q2YGQ3"/>
<evidence type="ECO:0000313" key="3">
    <source>
        <dbReference type="Ensembl" id="ENSELUP00000065154.2"/>
    </source>
</evidence>
<accession>A0A6Q2YGQ3</accession>
<organism evidence="3 4">
    <name type="scientific">Esox lucius</name>
    <name type="common">Northern pike</name>
    <dbReference type="NCBI Taxonomy" id="8010"/>
    <lineage>
        <taxon>Eukaryota</taxon>
        <taxon>Metazoa</taxon>
        <taxon>Chordata</taxon>
        <taxon>Craniata</taxon>
        <taxon>Vertebrata</taxon>
        <taxon>Euteleostomi</taxon>
        <taxon>Actinopterygii</taxon>
        <taxon>Neopterygii</taxon>
        <taxon>Teleostei</taxon>
        <taxon>Protacanthopterygii</taxon>
        <taxon>Esociformes</taxon>
        <taxon>Esocidae</taxon>
        <taxon>Esox</taxon>
    </lineage>
</organism>
<evidence type="ECO:0000259" key="2">
    <source>
        <dbReference type="PROSITE" id="PS50026"/>
    </source>
</evidence>
<dbReference type="GeneTree" id="ENSGT00940000181451"/>
<reference evidence="4" key="1">
    <citation type="journal article" date="2014" name="PLoS ONE">
        <title>The genome and linkage map of the northern pike (Esox lucius): conserved synteny revealed between the salmonid sister group and the Neoteleostei.</title>
        <authorList>
            <person name="Rondeau E.B."/>
            <person name="Minkley D.R."/>
            <person name="Leong J.S."/>
            <person name="Messmer A.M."/>
            <person name="Jantzen J.R."/>
            <person name="von Schalburg K.R."/>
            <person name="Lemon C."/>
            <person name="Bird N.H."/>
            <person name="Koop B.F."/>
        </authorList>
    </citation>
    <scope>NUCLEOTIDE SEQUENCE</scope>
</reference>
<feature type="domain" description="EGF-like" evidence="2">
    <location>
        <begin position="9"/>
        <end position="49"/>
    </location>
</feature>
<dbReference type="OMA" id="RCEHEQL"/>
<dbReference type="PROSITE" id="PS00022">
    <property type="entry name" value="EGF_1"/>
    <property type="match status" value="1"/>
</dbReference>
<name>A0A6Q2YGQ3_ESOLU</name>
<keyword evidence="1" id="KW-0245">EGF-like domain</keyword>
<proteinExistence type="predicted"/>
<protein>
    <recommendedName>
        <fullName evidence="2">EGF-like domain-containing protein</fullName>
    </recommendedName>
</protein>
<feature type="disulfide bond" evidence="1">
    <location>
        <begin position="39"/>
        <end position="48"/>
    </location>
</feature>
<dbReference type="Gene3D" id="2.10.25.10">
    <property type="entry name" value="Laminin"/>
    <property type="match status" value="1"/>
</dbReference>
<dbReference type="Ensembl" id="ENSELUT00000058430.2">
    <property type="protein sequence ID" value="ENSELUP00000065154.2"/>
    <property type="gene ID" value="ENSELUG00000028495.2"/>
</dbReference>
<evidence type="ECO:0000313" key="4">
    <source>
        <dbReference type="Proteomes" id="UP000265140"/>
    </source>
</evidence>
<reference evidence="3" key="3">
    <citation type="submission" date="2025-08" db="UniProtKB">
        <authorList>
            <consortium name="Ensembl"/>
        </authorList>
    </citation>
    <scope>IDENTIFICATION</scope>
</reference>
<dbReference type="InterPro" id="IPR000742">
    <property type="entry name" value="EGF"/>
</dbReference>
<comment type="caution">
    <text evidence="1">Lacks conserved residue(s) required for the propagation of feature annotation.</text>
</comment>
<dbReference type="InParanoid" id="A0A6Q2YGQ3"/>
<dbReference type="Proteomes" id="UP000265140">
    <property type="component" value="Chromosome 13"/>
</dbReference>
<dbReference type="PROSITE" id="PS50026">
    <property type="entry name" value="EGF_3"/>
    <property type="match status" value="1"/>
</dbReference>
<reference evidence="3" key="4">
    <citation type="submission" date="2025-09" db="UniProtKB">
        <authorList>
            <consortium name="Ensembl"/>
        </authorList>
    </citation>
    <scope>IDENTIFICATION</scope>
</reference>
<dbReference type="SUPFAM" id="SSF57196">
    <property type="entry name" value="EGF/Laminin"/>
    <property type="match status" value="1"/>
</dbReference>
<reference evidence="3" key="2">
    <citation type="submission" date="2020-02" db="EMBL/GenBank/DDBJ databases">
        <title>Esox lucius (northern pike) genome, fEsoLuc1, primary haplotype.</title>
        <authorList>
            <person name="Myers G."/>
            <person name="Karagic N."/>
            <person name="Meyer A."/>
            <person name="Pippel M."/>
            <person name="Reichard M."/>
            <person name="Winkler S."/>
            <person name="Tracey A."/>
            <person name="Sims Y."/>
            <person name="Howe K."/>
            <person name="Rhie A."/>
            <person name="Formenti G."/>
            <person name="Durbin R."/>
            <person name="Fedrigo O."/>
            <person name="Jarvis E.D."/>
        </authorList>
    </citation>
    <scope>NUCLEOTIDE SEQUENCE [LARGE SCALE GENOMIC DNA]</scope>
</reference>
<keyword evidence="4" id="KW-1185">Reference proteome</keyword>
<evidence type="ECO:0000256" key="1">
    <source>
        <dbReference type="PROSITE-ProRule" id="PRU00076"/>
    </source>
</evidence>